<dbReference type="InterPro" id="IPR015797">
    <property type="entry name" value="NUDIX_hydrolase-like_dom_sf"/>
</dbReference>
<keyword evidence="1" id="KW-0479">Metal-binding</keyword>
<dbReference type="GO" id="GO:0005737">
    <property type="term" value="C:cytoplasm"/>
    <property type="evidence" value="ECO:0007669"/>
    <property type="project" value="TreeGrafter"/>
</dbReference>
<evidence type="ECO:0000313" key="4">
    <source>
        <dbReference type="EMBL" id="CAH9116437.1"/>
    </source>
</evidence>
<reference evidence="4" key="1">
    <citation type="submission" date="2022-07" db="EMBL/GenBank/DDBJ databases">
        <authorList>
            <person name="Macas J."/>
            <person name="Novak P."/>
            <person name="Neumann P."/>
        </authorList>
    </citation>
    <scope>NUCLEOTIDE SEQUENCE</scope>
</reference>
<evidence type="ECO:0000256" key="2">
    <source>
        <dbReference type="ARBA" id="ARBA00022801"/>
    </source>
</evidence>
<comment type="caution">
    <text evidence="4">The sequence shown here is derived from an EMBL/GenBank/DDBJ whole genome shotgun (WGS) entry which is preliminary data.</text>
</comment>
<feature type="domain" description="Nudix hydrolase" evidence="3">
    <location>
        <begin position="24"/>
        <end position="125"/>
    </location>
</feature>
<dbReference type="Pfam" id="PF00293">
    <property type="entry name" value="NUDIX"/>
    <property type="match status" value="1"/>
</dbReference>
<gene>
    <name evidence="4" type="ORF">CEPIT_LOCUS21487</name>
</gene>
<dbReference type="EMBL" id="CAMAPF010000275">
    <property type="protein sequence ID" value="CAH9116437.1"/>
    <property type="molecule type" value="Genomic_DNA"/>
</dbReference>
<dbReference type="InterPro" id="IPR020084">
    <property type="entry name" value="NUDIX_hydrolase_CS"/>
</dbReference>
<dbReference type="PROSITE" id="PS00893">
    <property type="entry name" value="NUDIX_BOX"/>
    <property type="match status" value="1"/>
</dbReference>
<dbReference type="PROSITE" id="PS51462">
    <property type="entry name" value="NUDIX"/>
    <property type="match status" value="1"/>
</dbReference>
<dbReference type="Proteomes" id="UP001152523">
    <property type="component" value="Unassembled WGS sequence"/>
</dbReference>
<keyword evidence="2" id="KW-0378">Hydrolase</keyword>
<dbReference type="Gene3D" id="3.90.79.10">
    <property type="entry name" value="Nucleoside Triphosphate Pyrophosphohydrolase"/>
    <property type="match status" value="1"/>
</dbReference>
<protein>
    <recommendedName>
        <fullName evidence="3">Nudix hydrolase domain-containing protein</fullName>
    </recommendedName>
</protein>
<evidence type="ECO:0000313" key="5">
    <source>
        <dbReference type="Proteomes" id="UP001152523"/>
    </source>
</evidence>
<name>A0AAV0E9R3_9ASTE</name>
<dbReference type="InterPro" id="IPR000086">
    <property type="entry name" value="NUDIX_hydrolase_dom"/>
</dbReference>
<keyword evidence="5" id="KW-1185">Reference proteome</keyword>
<sequence>MQLRKMECLPSRTGRDLQRYNVQGCRQVVGCIPYRIAKQSSIHGTRGPIDDLEFLLVSSQKSPRMMFPKGGWEVDESLEEAAIRESFEEAGIYGEVGVRNTMHNRLTFILIFIYAWIKKEDWIDV</sequence>
<evidence type="ECO:0000259" key="3">
    <source>
        <dbReference type="PROSITE" id="PS51462"/>
    </source>
</evidence>
<dbReference type="PANTHER" id="PTHR12629">
    <property type="entry name" value="DIPHOSPHOINOSITOL POLYPHOSPHATE PHOSPHOHYDROLASE"/>
    <property type="match status" value="1"/>
</dbReference>
<dbReference type="GO" id="GO:0016787">
    <property type="term" value="F:hydrolase activity"/>
    <property type="evidence" value="ECO:0007669"/>
    <property type="project" value="UniProtKB-KW"/>
</dbReference>
<organism evidence="4 5">
    <name type="scientific">Cuscuta epithymum</name>
    <dbReference type="NCBI Taxonomy" id="186058"/>
    <lineage>
        <taxon>Eukaryota</taxon>
        <taxon>Viridiplantae</taxon>
        <taxon>Streptophyta</taxon>
        <taxon>Embryophyta</taxon>
        <taxon>Tracheophyta</taxon>
        <taxon>Spermatophyta</taxon>
        <taxon>Magnoliopsida</taxon>
        <taxon>eudicotyledons</taxon>
        <taxon>Gunneridae</taxon>
        <taxon>Pentapetalae</taxon>
        <taxon>asterids</taxon>
        <taxon>lamiids</taxon>
        <taxon>Solanales</taxon>
        <taxon>Convolvulaceae</taxon>
        <taxon>Cuscuteae</taxon>
        <taxon>Cuscuta</taxon>
        <taxon>Cuscuta subgen. Cuscuta</taxon>
    </lineage>
</organism>
<dbReference type="GO" id="GO:0046872">
    <property type="term" value="F:metal ion binding"/>
    <property type="evidence" value="ECO:0007669"/>
    <property type="project" value="UniProtKB-KW"/>
</dbReference>
<proteinExistence type="predicted"/>
<dbReference type="GO" id="GO:0005634">
    <property type="term" value="C:nucleus"/>
    <property type="evidence" value="ECO:0007669"/>
    <property type="project" value="TreeGrafter"/>
</dbReference>
<dbReference type="PANTHER" id="PTHR12629:SF67">
    <property type="entry name" value="NUDIX HYDROLASE 18, MITOCHONDRIAL-LIKE"/>
    <property type="match status" value="1"/>
</dbReference>
<dbReference type="SUPFAM" id="SSF55811">
    <property type="entry name" value="Nudix"/>
    <property type="match status" value="1"/>
</dbReference>
<evidence type="ECO:0000256" key="1">
    <source>
        <dbReference type="ARBA" id="ARBA00022723"/>
    </source>
</evidence>
<accession>A0AAV0E9R3</accession>
<dbReference type="AlphaFoldDB" id="A0AAV0E9R3"/>